<evidence type="ECO:0000313" key="4">
    <source>
        <dbReference type="EMBL" id="EIT75830.1"/>
    </source>
</evidence>
<name>I8TNL8_ASPO3</name>
<comment type="caution">
    <text evidence="4">The sequence shown here is derived from an EMBL/GenBank/DDBJ whole genome shotgun (WGS) entry which is preliminary data.</text>
</comment>
<dbReference type="PANTHER" id="PTHR19848:SF8">
    <property type="entry name" value="F-BOX AND WD REPEAT DOMAIN CONTAINING 7"/>
    <property type="match status" value="1"/>
</dbReference>
<dbReference type="Proteomes" id="UP000002812">
    <property type="component" value="Unassembled WGS sequence"/>
</dbReference>
<evidence type="ECO:0000256" key="2">
    <source>
        <dbReference type="ARBA" id="ARBA00022737"/>
    </source>
</evidence>
<gene>
    <name evidence="4" type="ORF">Ao3042_08284</name>
</gene>
<proteinExistence type="predicted"/>
<dbReference type="PROSITE" id="PS50294">
    <property type="entry name" value="WD_REPEATS_REGION"/>
    <property type="match status" value="1"/>
</dbReference>
<evidence type="ECO:0000256" key="1">
    <source>
        <dbReference type="ARBA" id="ARBA00022574"/>
    </source>
</evidence>
<dbReference type="AlphaFoldDB" id="I8TNL8"/>
<dbReference type="Gene3D" id="2.130.10.10">
    <property type="entry name" value="YVTN repeat-like/Quinoprotein amine dehydrogenase"/>
    <property type="match status" value="2"/>
</dbReference>
<protein>
    <submittedName>
        <fullName evidence="4">Uncharacterized protein</fullName>
    </submittedName>
</protein>
<keyword evidence="1 3" id="KW-0853">WD repeat</keyword>
<dbReference type="EMBL" id="AKHY01000175">
    <property type="protein sequence ID" value="EIT75830.1"/>
    <property type="molecule type" value="Genomic_DNA"/>
</dbReference>
<evidence type="ECO:0000313" key="5">
    <source>
        <dbReference type="Proteomes" id="UP000002812"/>
    </source>
</evidence>
<dbReference type="Pfam" id="PF00400">
    <property type="entry name" value="WD40"/>
    <property type="match status" value="2"/>
</dbReference>
<keyword evidence="2" id="KW-0677">Repeat</keyword>
<dbReference type="InterPro" id="IPR015943">
    <property type="entry name" value="WD40/YVTN_repeat-like_dom_sf"/>
</dbReference>
<reference evidence="5" key="2">
    <citation type="submission" date="2012-06" db="EMBL/GenBank/DDBJ databases">
        <title>Comparative genomic analyses of Aspergillus oryzae 3.042 and A. oryzae RIB40 for soy-sauce fermentation.</title>
        <authorList>
            <person name="Zhao G."/>
            <person name="Hou L."/>
            <person name="Wang C."/>
            <person name="Cao X."/>
        </authorList>
    </citation>
    <scope>NUCLEOTIDE SEQUENCE [LARGE SCALE GENOMIC DNA]</scope>
    <source>
        <strain evidence="5">3.042</strain>
    </source>
</reference>
<dbReference type="PANTHER" id="PTHR19848">
    <property type="entry name" value="WD40 REPEAT PROTEIN"/>
    <property type="match status" value="1"/>
</dbReference>
<sequence>MIRCLHTAGERNCFMGHSKGANTIGDHTIIIWDIKAKQQLHVLQGHTNHVVSVDISPDGKQIVSDVATGASRIVGQHAGFAFCVRYSPDGKTIASTSDDRTIRIWSPYPDLLSPSGSMLHCIWHTAWTTSL</sequence>
<dbReference type="PROSITE" id="PS50082">
    <property type="entry name" value="WD_REPEATS_2"/>
    <property type="match status" value="1"/>
</dbReference>
<dbReference type="InterPro" id="IPR036322">
    <property type="entry name" value="WD40_repeat_dom_sf"/>
</dbReference>
<feature type="repeat" description="WD" evidence="3">
    <location>
        <begin position="74"/>
        <end position="106"/>
    </location>
</feature>
<organism evidence="4 5">
    <name type="scientific">Aspergillus oryzae (strain 3.042)</name>
    <name type="common">Yellow koji mold</name>
    <dbReference type="NCBI Taxonomy" id="1160506"/>
    <lineage>
        <taxon>Eukaryota</taxon>
        <taxon>Fungi</taxon>
        <taxon>Dikarya</taxon>
        <taxon>Ascomycota</taxon>
        <taxon>Pezizomycotina</taxon>
        <taxon>Eurotiomycetes</taxon>
        <taxon>Eurotiomycetidae</taxon>
        <taxon>Eurotiales</taxon>
        <taxon>Aspergillaceae</taxon>
        <taxon>Aspergillus</taxon>
        <taxon>Aspergillus subgen. Circumdati</taxon>
    </lineage>
</organism>
<dbReference type="SMART" id="SM00320">
    <property type="entry name" value="WD40"/>
    <property type="match status" value="1"/>
</dbReference>
<reference evidence="4 5" key="1">
    <citation type="journal article" date="2012" name="Eukaryot. Cell">
        <title>Draft genome sequence of Aspergillus oryzae strain 3.042.</title>
        <authorList>
            <person name="Zhao G."/>
            <person name="Yao Y."/>
            <person name="Qi W."/>
            <person name="Wang C."/>
            <person name="Hou L."/>
            <person name="Zeng B."/>
            <person name="Cao X."/>
        </authorList>
    </citation>
    <scope>NUCLEOTIDE SEQUENCE [LARGE SCALE GENOMIC DNA]</scope>
    <source>
        <strain evidence="4 5">3.042</strain>
    </source>
</reference>
<dbReference type="SUPFAM" id="SSF50978">
    <property type="entry name" value="WD40 repeat-like"/>
    <property type="match status" value="1"/>
</dbReference>
<dbReference type="InterPro" id="IPR001680">
    <property type="entry name" value="WD40_rpt"/>
</dbReference>
<dbReference type="HOGENOM" id="CLU_1927152_0_0_1"/>
<evidence type="ECO:0000256" key="3">
    <source>
        <dbReference type="PROSITE-ProRule" id="PRU00221"/>
    </source>
</evidence>
<accession>I8TNL8</accession>